<dbReference type="Gene3D" id="2.60.40.3650">
    <property type="match status" value="1"/>
</dbReference>
<dbReference type="InterPro" id="IPR036034">
    <property type="entry name" value="PDZ_sf"/>
</dbReference>
<dbReference type="Proteomes" id="UP000617555">
    <property type="component" value="Unassembled WGS sequence"/>
</dbReference>
<dbReference type="Pfam" id="PF17820">
    <property type="entry name" value="PDZ_6"/>
    <property type="match status" value="1"/>
</dbReference>
<dbReference type="SUPFAM" id="SSF50156">
    <property type="entry name" value="PDZ domain-like"/>
    <property type="match status" value="1"/>
</dbReference>
<dbReference type="Pfam" id="PF17899">
    <property type="entry name" value="Peptidase_M61_N"/>
    <property type="match status" value="1"/>
</dbReference>
<keyword evidence="4" id="KW-1185">Reference proteome</keyword>
<proteinExistence type="predicted"/>
<organism evidence="3 4">
    <name type="scientific">Shewanella inventionis</name>
    <dbReference type="NCBI Taxonomy" id="1738770"/>
    <lineage>
        <taxon>Bacteria</taxon>
        <taxon>Pseudomonadati</taxon>
        <taxon>Pseudomonadota</taxon>
        <taxon>Gammaproteobacteria</taxon>
        <taxon>Alteromonadales</taxon>
        <taxon>Shewanellaceae</taxon>
        <taxon>Shewanella</taxon>
    </lineage>
</organism>
<feature type="domain" description="PDZ" evidence="2">
    <location>
        <begin position="487"/>
        <end position="554"/>
    </location>
</feature>
<dbReference type="SMART" id="SM00228">
    <property type="entry name" value="PDZ"/>
    <property type="match status" value="1"/>
</dbReference>
<dbReference type="Gene3D" id="2.30.42.10">
    <property type="match status" value="1"/>
</dbReference>
<comment type="caution">
    <text evidence="3">The sequence shown here is derived from an EMBL/GenBank/DDBJ whole genome shotgun (WGS) entry which is preliminary data.</text>
</comment>
<protein>
    <submittedName>
        <fullName evidence="3">Peptidase M61</fullName>
    </submittedName>
</protein>
<keyword evidence="1" id="KW-0732">Signal</keyword>
<feature type="signal peptide" evidence="1">
    <location>
        <begin position="1"/>
        <end position="25"/>
    </location>
</feature>
<dbReference type="EMBL" id="BMII01000003">
    <property type="protein sequence ID" value="GGB48131.1"/>
    <property type="molecule type" value="Genomic_DNA"/>
</dbReference>
<dbReference type="Gene3D" id="1.10.390.10">
    <property type="entry name" value="Neutral Protease Domain 2"/>
    <property type="match status" value="1"/>
</dbReference>
<dbReference type="InterPro" id="IPR007963">
    <property type="entry name" value="Peptidase_M61_catalytic"/>
</dbReference>
<gene>
    <name evidence="3" type="ORF">GCM10011607_05530</name>
</gene>
<reference evidence="4" key="1">
    <citation type="journal article" date="2019" name="Int. J. Syst. Evol. Microbiol.">
        <title>The Global Catalogue of Microorganisms (GCM) 10K type strain sequencing project: providing services to taxonomists for standard genome sequencing and annotation.</title>
        <authorList>
            <consortium name="The Broad Institute Genomics Platform"/>
            <consortium name="The Broad Institute Genome Sequencing Center for Infectious Disease"/>
            <person name="Wu L."/>
            <person name="Ma J."/>
        </authorList>
    </citation>
    <scope>NUCLEOTIDE SEQUENCE [LARGE SCALE GENOMIC DNA]</scope>
    <source>
        <strain evidence="4">CGMCC 1.15339</strain>
    </source>
</reference>
<evidence type="ECO:0000259" key="2">
    <source>
        <dbReference type="SMART" id="SM00228"/>
    </source>
</evidence>
<dbReference type="InterPro" id="IPR001478">
    <property type="entry name" value="PDZ"/>
</dbReference>
<dbReference type="InterPro" id="IPR024191">
    <property type="entry name" value="Peptidase_M61"/>
</dbReference>
<feature type="chain" id="PRO_5046966966" evidence="1">
    <location>
        <begin position="26"/>
        <end position="610"/>
    </location>
</feature>
<evidence type="ECO:0000313" key="3">
    <source>
        <dbReference type="EMBL" id="GGB48131.1"/>
    </source>
</evidence>
<evidence type="ECO:0000313" key="4">
    <source>
        <dbReference type="Proteomes" id="UP000617555"/>
    </source>
</evidence>
<sequence>MKPTNLAFLISSAFFSMCFSTQLMADVDYHIDINQPVHHLAQVSVSFPKTEATQFKVNLPVWRTGRYQVLPVADGVRLFEATDAKGRALPWERTASGEWTISLTEPTAVNVTYQLHANQLADRLRHIDDSHAYLDASGVFMYSPEFRQQPISVDMKVPNGWKSFSGMEKGRHPHSFIAANYDVLLDSPIETGINQHFSFDADGREYEVVFWGEGNYDTEQILIDLRKISGQASMIWDDYPFERYVYMVHATSGATGATEHLNSTVIQLPRFNFRERKDYLRFISTASHEFIHTWNVKSYRPQGLVPYDYQSENMSDLLWVAEGSTSYFQNQLLLRAGVITPKEFFEDLSQRIVLNQDNPGRDTQSVAEASLGQWSSTWGDYAINHSVNIYSEGYLASMALDFSVIKDSDLRHSYRDVHKALYQNFKIPMGYNVADVQQILTTLTGKDYQAWWQEFVEQPVRVDFDNLLAQAGLVTTYGDKPKIQVETGMGLSGLHADLVLATVAKNSPAWNAGITAGDELVAVNGLKITADAFAKRFDDFTPGDKISVTVFSNDRLKEVTMVLGEQPKGTLAIKPLEQVTGKQKAFFKSWLGIDWPFDDDGEWLTINEDV</sequence>
<dbReference type="RefSeq" id="WP_188736708.1">
    <property type="nucleotide sequence ID" value="NZ_BMII01000003.1"/>
</dbReference>
<accession>A0ABQ1IR87</accession>
<dbReference type="InterPro" id="IPR040756">
    <property type="entry name" value="Peptidase_M61_N"/>
</dbReference>
<name>A0ABQ1IR87_9GAMM</name>
<evidence type="ECO:0000256" key="1">
    <source>
        <dbReference type="SAM" id="SignalP"/>
    </source>
</evidence>
<dbReference type="InterPro" id="IPR041489">
    <property type="entry name" value="PDZ_6"/>
</dbReference>
<dbReference type="PIRSF" id="PIRSF016493">
    <property type="entry name" value="Glycyl_aminpptds"/>
    <property type="match status" value="1"/>
</dbReference>
<dbReference type="InterPro" id="IPR027268">
    <property type="entry name" value="Peptidase_M4/M1_CTD_sf"/>
</dbReference>
<dbReference type="Pfam" id="PF05299">
    <property type="entry name" value="Peptidase_M61"/>
    <property type="match status" value="1"/>
</dbReference>